<dbReference type="OrthoDB" id="5877779at2759"/>
<accession>A0A3P7XAV7</accession>
<gene>
    <name evidence="1" type="ORF">HPBE_LOCUS4994</name>
</gene>
<organism evidence="1">
    <name type="scientific">Heligmosomoides polygyrus</name>
    <name type="common">Parasitic roundworm</name>
    <dbReference type="NCBI Taxonomy" id="6339"/>
    <lineage>
        <taxon>Eukaryota</taxon>
        <taxon>Metazoa</taxon>
        <taxon>Ecdysozoa</taxon>
        <taxon>Nematoda</taxon>
        <taxon>Chromadorea</taxon>
        <taxon>Rhabditida</taxon>
        <taxon>Rhabditina</taxon>
        <taxon>Rhabditomorpha</taxon>
        <taxon>Strongyloidea</taxon>
        <taxon>Heligmosomidae</taxon>
        <taxon>Heligmosomoides</taxon>
    </lineage>
</organism>
<dbReference type="PANTHER" id="PTHR23227">
    <property type="entry name" value="BUCENTAUR RELATED"/>
    <property type="match status" value="1"/>
</dbReference>
<dbReference type="InterPro" id="IPR027124">
    <property type="entry name" value="Swc5/CFDP1/2"/>
</dbReference>
<name>A0A3P7XAV7_HELPZ</name>
<protein>
    <submittedName>
        <fullName evidence="1">Uncharacterized protein</fullName>
    </submittedName>
</protein>
<dbReference type="EMBL" id="UZAH01025394">
    <property type="protein sequence ID" value="VDO63059.1"/>
    <property type="molecule type" value="Genomic_DNA"/>
</dbReference>
<sequence>MIEIAFLDNPTNWIRLLSVGRGDCCDVVYDHLGQSRMARLRISAMNAYGTSDYAETDNEGIPVKYIFKLDVLSQDDEKAIHSLGLFVFYGEEGLPDPIRWKLLKSPFNIFEVEQCDNSYDLKAYSQEETYEVFISARTSKGYGPEKQLMFAIGSPPGNAMEGAKARDIGEGVKLYYKVEDTKRNEVGIAVAESLKDSVAAVQRINDRIMSLRLDTKEGYWTIMSVYARPDAQSTTRMILPLARGSDKVRTRRRLPLHSRGMNGHVGSGRRGVERVYGGNGIGLINPDGERILDLAIAYDLAVCGTFFAKKESQKVTYASGGRRTEDNHILVRRPALKTVRDVKVIPGEDVASQHRPLVADLSIPQLTKPKETLGETKGGTRGDKSAWFWNKEVQAAVKTKKEAYKLWKLKRLAKTAVAKAKDAEMDALYKELDGPEGEKFTIRLAKARHRVSLDIRVVKAVKSADGRVLRKPVEVREGWEDYFKELLNELSVHPAVALHPPLVHEDEATPGFVSLDFDSPSAARPGLVSPLLVYTPLQYPSAFP</sequence>
<proteinExistence type="predicted"/>
<dbReference type="PANTHER" id="PTHR23227:SF67">
    <property type="entry name" value="CRANIOFACIAL DEVELOPMENT PROTEIN 2-LIKE"/>
    <property type="match status" value="1"/>
</dbReference>
<dbReference type="InterPro" id="IPR036691">
    <property type="entry name" value="Endo/exonu/phosph_ase_sf"/>
</dbReference>
<dbReference type="Gene3D" id="3.60.10.10">
    <property type="entry name" value="Endonuclease/exonuclease/phosphatase"/>
    <property type="match status" value="1"/>
</dbReference>
<evidence type="ECO:0000313" key="1">
    <source>
        <dbReference type="EMBL" id="VDO63059.1"/>
    </source>
</evidence>
<dbReference type="AlphaFoldDB" id="A0A3P7XAV7"/>
<reference evidence="1" key="1">
    <citation type="submission" date="2018-11" db="EMBL/GenBank/DDBJ databases">
        <authorList>
            <consortium name="Pathogen Informatics"/>
        </authorList>
    </citation>
    <scope>NUCLEOTIDE SEQUENCE [LARGE SCALE GENOMIC DNA]</scope>
</reference>